<dbReference type="Pfam" id="PF12682">
    <property type="entry name" value="Flavodoxin_4"/>
    <property type="match status" value="1"/>
</dbReference>
<evidence type="ECO:0000313" key="5">
    <source>
        <dbReference type="Proteomes" id="UP000193749"/>
    </source>
</evidence>
<dbReference type="Proteomes" id="UP000193749">
    <property type="component" value="Unassembled WGS sequence"/>
</dbReference>
<feature type="domain" description="Flavodoxin-like" evidence="3">
    <location>
        <begin position="43"/>
        <end position="185"/>
    </location>
</feature>
<accession>A0A1X1EL45</accession>
<evidence type="ECO:0000256" key="2">
    <source>
        <dbReference type="ARBA" id="ARBA00022643"/>
    </source>
</evidence>
<dbReference type="STRING" id="55209.HA50_23855"/>
<keyword evidence="1" id="KW-0285">Flavoprotein</keyword>
<reference evidence="4 5" key="1">
    <citation type="journal article" date="2017" name="Antonie Van Leeuwenhoek">
        <title>Phylogenomic resolution of the bacterial genus Pantoea and its relationship with Erwinia and Tatumella.</title>
        <authorList>
            <person name="Palmer M."/>
            <person name="Steenkamp E.T."/>
            <person name="Coetzee M.P."/>
            <person name="Chan W.Y."/>
            <person name="van Zyl E."/>
            <person name="De Maayer P."/>
            <person name="Coutinho T.A."/>
            <person name="Blom J."/>
            <person name="Smits T.H."/>
            <person name="Duffy B."/>
            <person name="Venter S.N."/>
        </authorList>
    </citation>
    <scope>NUCLEOTIDE SEQUENCE [LARGE SCALE GENOMIC DNA]</scope>
    <source>
        <strain evidence="4 5">LMG 2657</strain>
    </source>
</reference>
<organism evidence="4 5">
    <name type="scientific">Pantoea cypripedii</name>
    <name type="common">Pectobacterium cypripedii</name>
    <name type="synonym">Erwinia cypripedii</name>
    <dbReference type="NCBI Taxonomy" id="55209"/>
    <lineage>
        <taxon>Bacteria</taxon>
        <taxon>Pseudomonadati</taxon>
        <taxon>Pseudomonadota</taxon>
        <taxon>Gammaproteobacteria</taxon>
        <taxon>Enterobacterales</taxon>
        <taxon>Erwiniaceae</taxon>
        <taxon>Pantoea</taxon>
    </lineage>
</organism>
<proteinExistence type="predicted"/>
<dbReference type="SUPFAM" id="SSF52218">
    <property type="entry name" value="Flavoproteins"/>
    <property type="match status" value="1"/>
</dbReference>
<evidence type="ECO:0000313" key="4">
    <source>
        <dbReference type="EMBL" id="ORM89647.1"/>
    </source>
</evidence>
<dbReference type="PANTHER" id="PTHR39201">
    <property type="entry name" value="EXPORTED PROTEIN-RELATED"/>
    <property type="match status" value="1"/>
</dbReference>
<keyword evidence="5" id="KW-1185">Reference proteome</keyword>
<evidence type="ECO:0000256" key="1">
    <source>
        <dbReference type="ARBA" id="ARBA00022630"/>
    </source>
</evidence>
<dbReference type="EMBL" id="MLJI01000002">
    <property type="protein sequence ID" value="ORM89647.1"/>
    <property type="molecule type" value="Genomic_DNA"/>
</dbReference>
<dbReference type="InterPro" id="IPR008254">
    <property type="entry name" value="Flavodoxin/NO_synth"/>
</dbReference>
<dbReference type="OrthoDB" id="9806505at2"/>
<dbReference type="AlphaFoldDB" id="A0A1X1EL45"/>
<name>A0A1X1EL45_PANCY</name>
<dbReference type="GO" id="GO:0010181">
    <property type="term" value="F:FMN binding"/>
    <property type="evidence" value="ECO:0007669"/>
    <property type="project" value="InterPro"/>
</dbReference>
<protein>
    <submittedName>
        <fullName evidence="4">Flavodoxin</fullName>
    </submittedName>
</protein>
<dbReference type="Gene3D" id="3.40.50.360">
    <property type="match status" value="1"/>
</dbReference>
<gene>
    <name evidence="4" type="ORF">HA50_23855</name>
</gene>
<comment type="caution">
    <text evidence="4">The sequence shown here is derived from an EMBL/GenBank/DDBJ whole genome shotgun (WGS) entry which is preliminary data.</text>
</comment>
<dbReference type="RefSeq" id="WP_084879367.1">
    <property type="nucleotide sequence ID" value="NZ_JAGGMY010000005.1"/>
</dbReference>
<evidence type="ECO:0000259" key="3">
    <source>
        <dbReference type="Pfam" id="PF12682"/>
    </source>
</evidence>
<dbReference type="PANTHER" id="PTHR39201:SF1">
    <property type="entry name" value="FLAVODOXIN-LIKE DOMAIN-CONTAINING PROTEIN"/>
    <property type="match status" value="1"/>
</dbReference>
<sequence>MNDEFTLSRRALFPFLTGVSLLAQDAVAQPISGSVLSGQSDSLVAWHSRSGNTRVIAGIIQRALKSDQYEIQPQQPYPADYLEMVEQASNERKSGFNPPLLNNLADLKKYKTVYLGYPIWGMSLPSIVRSFLVRHDLSGINIIPFITHGGYGIGDSLDILAKSASGATIAPPFIMQADQERQTMEKTLGWLVDVQHK</sequence>
<keyword evidence="2" id="KW-0288">FMN</keyword>
<dbReference type="InterPro" id="IPR029039">
    <property type="entry name" value="Flavoprotein-like_sf"/>
</dbReference>